<evidence type="ECO:0000259" key="1">
    <source>
        <dbReference type="Pfam" id="PF04326"/>
    </source>
</evidence>
<name>A0A2N4TYX6_9BURK</name>
<dbReference type="EMBL" id="PDNW01000034">
    <property type="protein sequence ID" value="PLC47973.1"/>
    <property type="molecule type" value="Genomic_DNA"/>
</dbReference>
<sequence length="870" mass="97482">MRRSGMSWNIVEIKKRIAELHDRGTLSEEVVNAVSSEGRCAPIECEIIDYKETQDTNPQAIAKLVRHIVSFYNSYGGYLIFGIEETESESVFSVVGVPENIINLESLKAKIREYVGERIQIAGTLVPSVTLDSKPCSLYLLFVPKRPEERLPVHFHRDAPGQVFRKNDIYHRIGDECIEAKGPVLYTLSLARPNPYLATQAPWSLSNVITKRLESNLPDRNFICTRFVGRRAVLDELWGWLADDLSHVKMLAGEGGLGKTSIAYEFSDRVSQHPGVPFEQIIWLTAKREQFVGGQDNFVPVPETHYSSYRGLINTIIEHLPILIDISELSEMSLDELRRYVRTGLSEYPSFVVVDDIDSLSNDQQRQVVELGFLLSSSKSKLLLTTRHNLAYSQDHAIEVDGFDAAEFSEYLDTLFDRKILPRELSQKEVERLWALTLGSPLFTESVCRLLRFQAFDDAIKGWSKGAGSRVRAAALDKEISTLSPESQRVLLTVALLSEASVPEVSEVTEYPQDVIEQCLQELSSLFLLAGETLGGQPRFSVPDNTVRLVTERAATLVVDHTRLKDRATHARMANKGGGGRSSRVGLAIAQAQALLRQNATEDALRTIDDARKKLKPHADILGFRAEVLMKFDPPKFDAARRSARDAYQKGCRRPSMFFVWFEAEWLAKHFVGAEEAASAAIDAKLSSLEDWWIKLAAALVSRAEDQQIGFTSDRKVALFFEASKALSCATGLVRGAESKTWEGILFDVHDRVWNIASRELRDLAGIDMAVDALEKMWRYGDFRCCHSHHAIQVGEAICSYLESPLTRKSNVAIKACSSRMTRTRYLVEERVKKYPDDTRNGALLGAMGDVHTRFSAAISNPHLAVLSRG</sequence>
<dbReference type="InterPro" id="IPR038461">
    <property type="entry name" value="Schlafen_AlbA_2_dom_sf"/>
</dbReference>
<keyword evidence="3" id="KW-1185">Reference proteome</keyword>
<dbReference type="Proteomes" id="UP000234190">
    <property type="component" value="Unassembled WGS sequence"/>
</dbReference>
<proteinExistence type="predicted"/>
<dbReference type="GO" id="GO:0043531">
    <property type="term" value="F:ADP binding"/>
    <property type="evidence" value="ECO:0007669"/>
    <property type="project" value="InterPro"/>
</dbReference>
<accession>A0A2N4TYX6</accession>
<feature type="domain" description="Schlafen AlbA-2" evidence="1">
    <location>
        <begin position="45"/>
        <end position="180"/>
    </location>
</feature>
<dbReference type="AlphaFoldDB" id="A0A2N4TYX6"/>
<dbReference type="SUPFAM" id="SSF52540">
    <property type="entry name" value="P-loop containing nucleoside triphosphate hydrolases"/>
    <property type="match status" value="1"/>
</dbReference>
<dbReference type="Pfam" id="PF04326">
    <property type="entry name" value="SLFN_AlbA_2"/>
    <property type="match status" value="1"/>
</dbReference>
<comment type="caution">
    <text evidence="2">The sequence shown here is derived from an EMBL/GenBank/DDBJ whole genome shotgun (WGS) entry which is preliminary data.</text>
</comment>
<dbReference type="InterPro" id="IPR007421">
    <property type="entry name" value="Schlafen_AlbA_2_dom"/>
</dbReference>
<dbReference type="Gene3D" id="3.30.950.30">
    <property type="entry name" value="Schlafen, AAA domain"/>
    <property type="match status" value="1"/>
</dbReference>
<dbReference type="Gene3D" id="3.40.50.300">
    <property type="entry name" value="P-loop containing nucleotide triphosphate hydrolases"/>
    <property type="match status" value="1"/>
</dbReference>
<organism evidence="2 3">
    <name type="scientific">Pollutimonas subterranea</name>
    <dbReference type="NCBI Taxonomy" id="2045210"/>
    <lineage>
        <taxon>Bacteria</taxon>
        <taxon>Pseudomonadati</taxon>
        <taxon>Pseudomonadota</taxon>
        <taxon>Betaproteobacteria</taxon>
        <taxon>Burkholderiales</taxon>
        <taxon>Alcaligenaceae</taxon>
        <taxon>Pollutimonas</taxon>
    </lineage>
</organism>
<protein>
    <recommendedName>
        <fullName evidence="1">Schlafen AlbA-2 domain-containing protein</fullName>
    </recommendedName>
</protein>
<evidence type="ECO:0000313" key="2">
    <source>
        <dbReference type="EMBL" id="PLC47973.1"/>
    </source>
</evidence>
<evidence type="ECO:0000313" key="3">
    <source>
        <dbReference type="Proteomes" id="UP000234190"/>
    </source>
</evidence>
<gene>
    <name evidence="2" type="ORF">CR159_20630</name>
</gene>
<reference evidence="2 3" key="1">
    <citation type="submission" date="2017-10" db="EMBL/GenBank/DDBJ databases">
        <title>Two draft genome sequences of Pusillimonas sp. strains isolated from a nitrate- and radionuclide-contaminated groundwater in Russia.</title>
        <authorList>
            <person name="Grouzdev D.S."/>
            <person name="Tourova T.P."/>
            <person name="Goeva M.A."/>
            <person name="Babich T.L."/>
            <person name="Sokolova D.S."/>
            <person name="Abdullin R."/>
            <person name="Poltaraus A.B."/>
            <person name="Toshchakov S.V."/>
            <person name="Nazina T.N."/>
        </authorList>
    </citation>
    <scope>NUCLEOTIDE SEQUENCE [LARGE SCALE GENOMIC DNA]</scope>
    <source>
        <strain evidence="2 3">JR1/69-3-13</strain>
    </source>
</reference>
<dbReference type="InterPro" id="IPR027417">
    <property type="entry name" value="P-loop_NTPase"/>
</dbReference>